<keyword evidence="3" id="KW-1003">Cell membrane</keyword>
<protein>
    <submittedName>
        <fullName evidence="9">Carbohydrate ABC transporter permease</fullName>
    </submittedName>
</protein>
<keyword evidence="10" id="KW-1185">Reference proteome</keyword>
<evidence type="ECO:0000256" key="5">
    <source>
        <dbReference type="ARBA" id="ARBA00022989"/>
    </source>
</evidence>
<dbReference type="SUPFAM" id="SSF161098">
    <property type="entry name" value="MetI-like"/>
    <property type="match status" value="1"/>
</dbReference>
<comment type="similarity">
    <text evidence="7">Belongs to the binding-protein-dependent transport system permease family.</text>
</comment>
<feature type="transmembrane region" description="Helical" evidence="7">
    <location>
        <begin position="247"/>
        <end position="268"/>
    </location>
</feature>
<dbReference type="Pfam" id="PF00528">
    <property type="entry name" value="BPD_transp_1"/>
    <property type="match status" value="1"/>
</dbReference>
<dbReference type="KEGG" id="pka:PQ456_17445"/>
<evidence type="ECO:0000313" key="10">
    <source>
        <dbReference type="Proteomes" id="UP001220509"/>
    </source>
</evidence>
<keyword evidence="2 7" id="KW-0813">Transport</keyword>
<dbReference type="Proteomes" id="UP001220509">
    <property type="component" value="Chromosome"/>
</dbReference>
<sequence>MRSTRTTSTRYIAGVIVKYVLLCTALLLFIGPLVWLLSTMMKTKAETYKMPPTLLPESITFESFERLFAVQPLMLQWIENSLIVSILVVIGAVISSSLVAYGFARFKTNYASRLFPLVLMTLMIPPSIMMIPSYVLFTKLGWIDTWLPLIVPSWLGGAYYIFLFRQFFLTIPQELDEATYLDGGNRWTVYFRVIMPLSKPIIITTIIFAFVNSWLDFLGPFLYIKDSQLFTLSVGLQLLIGQTSQDFPALAAGAFISIIPIAILYFFAQRYIVEGVVLTGSKG</sequence>
<feature type="transmembrane region" description="Helical" evidence="7">
    <location>
        <begin position="149"/>
        <end position="168"/>
    </location>
</feature>
<dbReference type="AlphaFoldDB" id="A0AAX3LZ96"/>
<accession>A0AAX3LZ96</accession>
<keyword evidence="4 7" id="KW-0812">Transmembrane</keyword>
<evidence type="ECO:0000256" key="3">
    <source>
        <dbReference type="ARBA" id="ARBA00022475"/>
    </source>
</evidence>
<keyword evidence="5 7" id="KW-1133">Transmembrane helix</keyword>
<dbReference type="PANTHER" id="PTHR43744">
    <property type="entry name" value="ABC TRANSPORTER PERMEASE PROTEIN MG189-RELATED-RELATED"/>
    <property type="match status" value="1"/>
</dbReference>
<proteinExistence type="inferred from homology"/>
<dbReference type="EMBL" id="CP117416">
    <property type="protein sequence ID" value="WCT54952.1"/>
    <property type="molecule type" value="Genomic_DNA"/>
</dbReference>
<dbReference type="InterPro" id="IPR000515">
    <property type="entry name" value="MetI-like"/>
</dbReference>
<evidence type="ECO:0000256" key="1">
    <source>
        <dbReference type="ARBA" id="ARBA00004651"/>
    </source>
</evidence>
<feature type="transmembrane region" description="Helical" evidence="7">
    <location>
        <begin position="189"/>
        <end position="211"/>
    </location>
</feature>
<dbReference type="CDD" id="cd06261">
    <property type="entry name" value="TM_PBP2"/>
    <property type="match status" value="1"/>
</dbReference>
<evidence type="ECO:0000256" key="7">
    <source>
        <dbReference type="RuleBase" id="RU363032"/>
    </source>
</evidence>
<evidence type="ECO:0000313" key="9">
    <source>
        <dbReference type="EMBL" id="WCT54952.1"/>
    </source>
</evidence>
<gene>
    <name evidence="9" type="ORF">PQ456_17445</name>
</gene>
<dbReference type="PANTHER" id="PTHR43744:SF12">
    <property type="entry name" value="ABC TRANSPORTER PERMEASE PROTEIN MG189-RELATED"/>
    <property type="match status" value="1"/>
</dbReference>
<feature type="domain" description="ABC transmembrane type-1" evidence="8">
    <location>
        <begin position="78"/>
        <end position="268"/>
    </location>
</feature>
<dbReference type="GO" id="GO:0055085">
    <property type="term" value="P:transmembrane transport"/>
    <property type="evidence" value="ECO:0007669"/>
    <property type="project" value="InterPro"/>
</dbReference>
<dbReference type="RefSeq" id="WP_273613413.1">
    <property type="nucleotide sequence ID" value="NZ_CP117416.1"/>
</dbReference>
<feature type="transmembrane region" description="Helical" evidence="7">
    <location>
        <begin position="115"/>
        <end position="137"/>
    </location>
</feature>
<dbReference type="PROSITE" id="PS50928">
    <property type="entry name" value="ABC_TM1"/>
    <property type="match status" value="1"/>
</dbReference>
<feature type="transmembrane region" description="Helical" evidence="7">
    <location>
        <begin position="82"/>
        <end position="103"/>
    </location>
</feature>
<dbReference type="Gene3D" id="1.10.3720.10">
    <property type="entry name" value="MetI-like"/>
    <property type="match status" value="1"/>
</dbReference>
<comment type="subcellular location">
    <subcellularLocation>
        <location evidence="1 7">Cell membrane</location>
        <topology evidence="1 7">Multi-pass membrane protein</topology>
    </subcellularLocation>
</comment>
<feature type="transmembrane region" description="Helical" evidence="7">
    <location>
        <begin position="12"/>
        <end position="37"/>
    </location>
</feature>
<name>A0AAX3LZ96_9BACL</name>
<organism evidence="9 10">
    <name type="scientific">Paenibacillus kyungheensis</name>
    <dbReference type="NCBI Taxonomy" id="1452732"/>
    <lineage>
        <taxon>Bacteria</taxon>
        <taxon>Bacillati</taxon>
        <taxon>Bacillota</taxon>
        <taxon>Bacilli</taxon>
        <taxon>Bacillales</taxon>
        <taxon>Paenibacillaceae</taxon>
        <taxon>Paenibacillus</taxon>
    </lineage>
</organism>
<evidence type="ECO:0000256" key="4">
    <source>
        <dbReference type="ARBA" id="ARBA00022692"/>
    </source>
</evidence>
<keyword evidence="6 7" id="KW-0472">Membrane</keyword>
<evidence type="ECO:0000259" key="8">
    <source>
        <dbReference type="PROSITE" id="PS50928"/>
    </source>
</evidence>
<evidence type="ECO:0000256" key="6">
    <source>
        <dbReference type="ARBA" id="ARBA00023136"/>
    </source>
</evidence>
<dbReference type="GO" id="GO:0005886">
    <property type="term" value="C:plasma membrane"/>
    <property type="evidence" value="ECO:0007669"/>
    <property type="project" value="UniProtKB-SubCell"/>
</dbReference>
<evidence type="ECO:0000256" key="2">
    <source>
        <dbReference type="ARBA" id="ARBA00022448"/>
    </source>
</evidence>
<dbReference type="InterPro" id="IPR035906">
    <property type="entry name" value="MetI-like_sf"/>
</dbReference>
<reference evidence="9 10" key="1">
    <citation type="submission" date="2023-02" db="EMBL/GenBank/DDBJ databases">
        <title>Genome sequence of Paenibacillus kyungheensis KACC 18744.</title>
        <authorList>
            <person name="Kim S."/>
            <person name="Heo J."/>
            <person name="Kwon S.-W."/>
        </authorList>
    </citation>
    <scope>NUCLEOTIDE SEQUENCE [LARGE SCALE GENOMIC DNA]</scope>
    <source>
        <strain evidence="9 10">KACC 18744</strain>
    </source>
</reference>